<feature type="compositionally biased region" description="Basic and acidic residues" evidence="1">
    <location>
        <begin position="326"/>
        <end position="375"/>
    </location>
</feature>
<reference evidence="2 3" key="1">
    <citation type="submission" date="2017-12" db="EMBL/GenBank/DDBJ databases">
        <title>Genome sequence of the mycotoxigenic crop pathogen Fusarium proliferatum, strain ITEM 2341 from Date Palm.</title>
        <authorList>
            <person name="Almiman B.F."/>
            <person name="Shittu T.A."/>
            <person name="Muthumeenakshi S."/>
            <person name="Baroncelli R."/>
            <person name="Sreenivasaprasada S."/>
        </authorList>
    </citation>
    <scope>NUCLEOTIDE SEQUENCE [LARGE SCALE GENOMIC DNA]</scope>
    <source>
        <strain evidence="2 3">ITEM 2341</strain>
    </source>
</reference>
<name>A0A365NNW9_GIBIN</name>
<protein>
    <submittedName>
        <fullName evidence="2">Uncharacterized protein</fullName>
    </submittedName>
</protein>
<evidence type="ECO:0000313" key="3">
    <source>
        <dbReference type="Proteomes" id="UP000251714"/>
    </source>
</evidence>
<accession>A0A365NNW9</accession>
<dbReference type="AlphaFoldDB" id="A0A365NNW9"/>
<organism evidence="2 3">
    <name type="scientific">Gibberella intermedia</name>
    <name type="common">Bulb rot disease fungus</name>
    <name type="synonym">Fusarium proliferatum</name>
    <dbReference type="NCBI Taxonomy" id="948311"/>
    <lineage>
        <taxon>Eukaryota</taxon>
        <taxon>Fungi</taxon>
        <taxon>Dikarya</taxon>
        <taxon>Ascomycota</taxon>
        <taxon>Pezizomycotina</taxon>
        <taxon>Sordariomycetes</taxon>
        <taxon>Hypocreomycetidae</taxon>
        <taxon>Hypocreales</taxon>
        <taxon>Nectriaceae</taxon>
        <taxon>Fusarium</taxon>
        <taxon>Fusarium fujikuroi species complex</taxon>
    </lineage>
</organism>
<evidence type="ECO:0000256" key="1">
    <source>
        <dbReference type="SAM" id="MobiDB-lite"/>
    </source>
</evidence>
<dbReference type="EMBL" id="PKMI01000001">
    <property type="protein sequence ID" value="RBA22218.1"/>
    <property type="molecule type" value="Genomic_DNA"/>
</dbReference>
<sequence length="383" mass="43555">MNANHDEAPASYDDIGVGDANPEVQKCVNRIYEASGKYPWDWLPRDYVPKVAAWGTNAALNLALAVEAVHAHGSTVTMDELREFLVQRARERQKLSKNGKPVKLTMNSDCAKARKWIEDNMVNSQSTSKQNKHKRTIGPSDRHQHSPPAPPDPTWAHKRDMPPPPSPVPSKRSRHVEQFVSNNIDDSKVASSLVDAEEEACLSQAETMMLYAINRSLRTSCERIEAAENLSNGYNQEIDNTRNNLAAIDMEVRHVLQTATRDRDEKQKKVRQLKEEKHKLAAMIEDQGGKCSETLQDLYDGFILEYEKAQKELENVQNTLEAMEEESQKNKQHQDGQDKIRSLEKGIAEQKEIIKRETRRKSAPDEKLYAEHEAAMKSQEYLS</sequence>
<feature type="region of interest" description="Disordered" evidence="1">
    <location>
        <begin position="121"/>
        <end position="174"/>
    </location>
</feature>
<dbReference type="Proteomes" id="UP000251714">
    <property type="component" value="Unassembled WGS sequence"/>
</dbReference>
<comment type="caution">
    <text evidence="2">The sequence shown here is derived from an EMBL/GenBank/DDBJ whole genome shotgun (WGS) entry which is preliminary data.</text>
</comment>
<feature type="region of interest" description="Disordered" evidence="1">
    <location>
        <begin position="321"/>
        <end position="383"/>
    </location>
</feature>
<evidence type="ECO:0000313" key="2">
    <source>
        <dbReference type="EMBL" id="RBA22218.1"/>
    </source>
</evidence>
<proteinExistence type="predicted"/>
<gene>
    <name evidence="2" type="ORF">FPRO05_00565</name>
</gene>